<sequence>MSFLTKLFSKTQRSDSHALQYNSLLAQYHFNTNDAVFLAWRRNWPHQHRFKIHRQDPTDFRLTLHWDHSPHPFILQIISTFPISRLKMLSLFAPVDREILLATFGNLSG</sequence>
<evidence type="ECO:0000313" key="1">
    <source>
        <dbReference type="EMBL" id="KAF9526681.1"/>
    </source>
</evidence>
<name>A0A9P6JN10_9AGAR</name>
<reference evidence="1" key="1">
    <citation type="submission" date="2020-11" db="EMBL/GenBank/DDBJ databases">
        <authorList>
            <consortium name="DOE Joint Genome Institute"/>
            <person name="Ahrendt S."/>
            <person name="Riley R."/>
            <person name="Andreopoulos W."/>
            <person name="Labutti K."/>
            <person name="Pangilinan J."/>
            <person name="Ruiz-Duenas F.J."/>
            <person name="Barrasa J.M."/>
            <person name="Sanchez-Garcia M."/>
            <person name="Camarero S."/>
            <person name="Miyauchi S."/>
            <person name="Serrano A."/>
            <person name="Linde D."/>
            <person name="Babiker R."/>
            <person name="Drula E."/>
            <person name="Ayuso-Fernandez I."/>
            <person name="Pacheco R."/>
            <person name="Padilla G."/>
            <person name="Ferreira P."/>
            <person name="Barriuso J."/>
            <person name="Kellner H."/>
            <person name="Castanera R."/>
            <person name="Alfaro M."/>
            <person name="Ramirez L."/>
            <person name="Pisabarro A.G."/>
            <person name="Kuo A."/>
            <person name="Tritt A."/>
            <person name="Lipzen A."/>
            <person name="He G."/>
            <person name="Yan M."/>
            <person name="Ng V."/>
            <person name="Cullen D."/>
            <person name="Martin F."/>
            <person name="Rosso M.-N."/>
            <person name="Henrissat B."/>
            <person name="Hibbett D."/>
            <person name="Martinez A.T."/>
            <person name="Grigoriev I.V."/>
        </authorList>
    </citation>
    <scope>NUCLEOTIDE SEQUENCE</scope>
    <source>
        <strain evidence="1">CBS 506.95</strain>
    </source>
</reference>
<protein>
    <submittedName>
        <fullName evidence="1">Uncharacterized protein</fullName>
    </submittedName>
</protein>
<keyword evidence="2" id="KW-1185">Reference proteome</keyword>
<evidence type="ECO:0000313" key="2">
    <source>
        <dbReference type="Proteomes" id="UP000807306"/>
    </source>
</evidence>
<accession>A0A9P6JN10</accession>
<proteinExistence type="predicted"/>
<dbReference type="EMBL" id="MU157869">
    <property type="protein sequence ID" value="KAF9526681.1"/>
    <property type="molecule type" value="Genomic_DNA"/>
</dbReference>
<gene>
    <name evidence="1" type="ORF">CPB83DRAFT_456301</name>
</gene>
<dbReference type="AlphaFoldDB" id="A0A9P6JN10"/>
<comment type="caution">
    <text evidence="1">The sequence shown here is derived from an EMBL/GenBank/DDBJ whole genome shotgun (WGS) entry which is preliminary data.</text>
</comment>
<organism evidence="1 2">
    <name type="scientific">Crepidotus variabilis</name>
    <dbReference type="NCBI Taxonomy" id="179855"/>
    <lineage>
        <taxon>Eukaryota</taxon>
        <taxon>Fungi</taxon>
        <taxon>Dikarya</taxon>
        <taxon>Basidiomycota</taxon>
        <taxon>Agaricomycotina</taxon>
        <taxon>Agaricomycetes</taxon>
        <taxon>Agaricomycetidae</taxon>
        <taxon>Agaricales</taxon>
        <taxon>Agaricineae</taxon>
        <taxon>Crepidotaceae</taxon>
        <taxon>Crepidotus</taxon>
    </lineage>
</organism>
<dbReference type="Proteomes" id="UP000807306">
    <property type="component" value="Unassembled WGS sequence"/>
</dbReference>